<sequence>MDHEADCGVASQPTQVSSSSSSSSQSTMKKFLVPRPAGPPAPPSELSSRPKTTGYLQSSQSIQSAQTGHRVLSIHQPEQSAIVISSEDSSASSPIKSSTKRRRSRKKKKKKTTKRQDSTQPNQQSSDDSSSGSTTEQLESDTRKGKQSKQGTSAPSDDESSSETSSIIEGALQDTSKGFRELWLQKLEELHQTRMSSKYVVNMIDEEGDFDFERDADYSMSILLPWTVSVMTASHRPTEESLKLFKWLDTSCPGVYLCVAKKTDFTGKVTAICAKVGCAWSVAGGLKARKAGHLDDKQSKREAAKGSPFHMFIQSTDKATETLELKWYTLAVGEKFVRVSPSDEHLAARLYQVEAMLAAAFGALHQPNNDQVCNNLQWWPFPPEDDIPWAGADSHCSLQDTWNARPGSRTGNKKTKPTVVVTPTSDPLEDALIEDSLDNPQTEEEKRQLELANNARFRYARRAHEGKAGPHVCPLPGCVRSVPGQGLTTEKGLEMHLKSHERADKRADDRKSVAKCSDPRCGYSTPNHPEHIPEHEKQHIDGKFACGACGLRYRHAWMATDHAKTECKVEYADEIHVPEEFVRQVTCDDERCSQEWFNTDKGRALRDQHRISQHQNGKFVCGICGMRYRAKYPHPGKTNGGVCPGYVSNGPRKKYVRVNNKTVILYYVTWLFQERHQRASDPSDDAAAPSSRVVDLPVNTLKLHEDPNYGNLTYYPRIAIHDLVLCSSPDEDEARIKGPEKMMCLTQGDNSCWFDAIVTAMRMHGVGRLAYDASDDPEIPTATSLLLRLLRARWPALKTRTNVDQYRQPLLDHLISAGLVQAGGMANPGDLWDHAALGIPSISFNTTKKKTCTKCHTQNYRQTPQDQNINCIHLVDKNKHKRKLADLLNSHFASGPITQAKSSFAECKECGAALPLTQKTVMVDRMPYILCVSLPSGEQDLMPDMSNAQDVLHGVSLKVENVLGEEQEIFYKTVSIVYLKSPEHWVVANFLESKARSTSTSTTTGWFALDGLGSNVRAVDGRHLNSKVTGGAVARILYKRVYKECGEGSKLR</sequence>
<dbReference type="HOGENOM" id="CLU_290691_0_0_1"/>
<keyword evidence="3" id="KW-1185">Reference proteome</keyword>
<feature type="compositionally biased region" description="Basic residues" evidence="1">
    <location>
        <begin position="98"/>
        <end position="113"/>
    </location>
</feature>
<protein>
    <submittedName>
        <fullName evidence="2">Uncharacterized protein</fullName>
    </submittedName>
</protein>
<dbReference type="EMBL" id="KL584849">
    <property type="protein sequence ID" value="KEQ59250.1"/>
    <property type="molecule type" value="Genomic_DNA"/>
</dbReference>
<reference evidence="2 3" key="1">
    <citation type="journal article" date="2014" name="BMC Genomics">
        <title>Genome sequencing of four Aureobasidium pullulans varieties: biotechnological potential, stress tolerance, and description of new species.</title>
        <authorList>
            <person name="Gostin Ar C."/>
            <person name="Ohm R.A."/>
            <person name="Kogej T."/>
            <person name="Sonjak S."/>
            <person name="Turk M."/>
            <person name="Zajc J."/>
            <person name="Zalar P."/>
            <person name="Grube M."/>
            <person name="Sun H."/>
            <person name="Han J."/>
            <person name="Sharma A."/>
            <person name="Chiniquy J."/>
            <person name="Ngan C.Y."/>
            <person name="Lipzen A."/>
            <person name="Barry K."/>
            <person name="Grigoriev I.V."/>
            <person name="Gunde-Cimerman N."/>
        </authorList>
    </citation>
    <scope>NUCLEOTIDE SEQUENCE [LARGE SCALE GENOMIC DNA]</scope>
    <source>
        <strain evidence="2 3">CBS 110374</strain>
    </source>
</reference>
<proteinExistence type="predicted"/>
<organism evidence="2 3">
    <name type="scientific">Aureobasidium melanogenum (strain CBS 110374)</name>
    <name type="common">Aureobasidium pullulans var. melanogenum</name>
    <dbReference type="NCBI Taxonomy" id="1043003"/>
    <lineage>
        <taxon>Eukaryota</taxon>
        <taxon>Fungi</taxon>
        <taxon>Dikarya</taxon>
        <taxon>Ascomycota</taxon>
        <taxon>Pezizomycotina</taxon>
        <taxon>Dothideomycetes</taxon>
        <taxon>Dothideomycetidae</taxon>
        <taxon>Dothideales</taxon>
        <taxon>Saccotheciaceae</taxon>
        <taxon>Aureobasidium</taxon>
    </lineage>
</organism>
<evidence type="ECO:0000256" key="1">
    <source>
        <dbReference type="SAM" id="MobiDB-lite"/>
    </source>
</evidence>
<dbReference type="AlphaFoldDB" id="A0A074VET9"/>
<dbReference type="RefSeq" id="XP_040876273.1">
    <property type="nucleotide sequence ID" value="XM_041025255.1"/>
</dbReference>
<feature type="region of interest" description="Disordered" evidence="1">
    <location>
        <begin position="1"/>
        <end position="167"/>
    </location>
</feature>
<feature type="region of interest" description="Disordered" evidence="1">
    <location>
        <begin position="402"/>
        <end position="423"/>
    </location>
</feature>
<feature type="compositionally biased region" description="Low complexity" evidence="1">
    <location>
        <begin position="80"/>
        <end position="97"/>
    </location>
</feature>
<dbReference type="Proteomes" id="UP000030672">
    <property type="component" value="Unassembled WGS sequence"/>
</dbReference>
<accession>A0A074VET9</accession>
<feature type="compositionally biased region" description="Low complexity" evidence="1">
    <location>
        <begin position="17"/>
        <end position="26"/>
    </location>
</feature>
<gene>
    <name evidence="2" type="ORF">M437DRAFT_69279</name>
</gene>
<feature type="compositionally biased region" description="Low complexity" evidence="1">
    <location>
        <begin position="118"/>
        <end position="137"/>
    </location>
</feature>
<feature type="compositionally biased region" description="Polar residues" evidence="1">
    <location>
        <begin position="45"/>
        <end position="67"/>
    </location>
</feature>
<name>A0A074VET9_AURM1</name>
<evidence type="ECO:0000313" key="3">
    <source>
        <dbReference type="Proteomes" id="UP000030672"/>
    </source>
</evidence>
<evidence type="ECO:0000313" key="2">
    <source>
        <dbReference type="EMBL" id="KEQ59250.1"/>
    </source>
</evidence>
<dbReference type="GeneID" id="63918628"/>